<feature type="region of interest" description="Disordered" evidence="1">
    <location>
        <begin position="2373"/>
        <end position="2415"/>
    </location>
</feature>
<protein>
    <submittedName>
        <fullName evidence="2">Uncharacterized protein</fullName>
    </submittedName>
</protein>
<feature type="compositionally biased region" description="Basic and acidic residues" evidence="1">
    <location>
        <begin position="1873"/>
        <end position="1889"/>
    </location>
</feature>
<feature type="compositionally biased region" description="Basic and acidic residues" evidence="1">
    <location>
        <begin position="1621"/>
        <end position="1633"/>
    </location>
</feature>
<proteinExistence type="predicted"/>
<reference evidence="2 3" key="1">
    <citation type="submission" date="2014-11" db="EMBL/GenBank/DDBJ databases">
        <authorList>
            <person name="Zhu J."/>
            <person name="Qi W."/>
            <person name="Song R."/>
        </authorList>
    </citation>
    <scope>NUCLEOTIDE SEQUENCE [LARGE SCALE GENOMIC DNA]</scope>
</reference>
<dbReference type="InParanoid" id="A0A0G4ERK2"/>
<feature type="compositionally biased region" description="Polar residues" evidence="1">
    <location>
        <begin position="1590"/>
        <end position="1604"/>
    </location>
</feature>
<dbReference type="InterPro" id="IPR015943">
    <property type="entry name" value="WD40/YVTN_repeat-like_dom_sf"/>
</dbReference>
<feature type="compositionally biased region" description="Basic and acidic residues" evidence="1">
    <location>
        <begin position="81"/>
        <end position="91"/>
    </location>
</feature>
<feature type="compositionally biased region" description="Low complexity" evidence="1">
    <location>
        <begin position="719"/>
        <end position="743"/>
    </location>
</feature>
<sequence length="2415" mass="261772">MRLPAARMRPPAASPRQDVPVLERPSLPGLLFDSDHDGGRRSVSRSTLSTSTEGGGEYPMQRFGRGVMPRKLTWDMESLFEDSRRGDDGLKRPPQPAQHKRAASPKKPPLTPREYLDTIMHDASSTSSSDGRSDDEERQTAPQLDSSSRHSLFQLDPDRHLALKQLFEEPLRVPLHWFAKKAAEGEQMAAIALLQLTSATGLRSTNVKTLGEHLARLLSSEKPEHIPIVPPQEDVSPRRRRAVGLTASSKFGKAPTVLFEAPKPKQEDEREAQRLLRFLELGLRGSCPPRNPPFEVTWPNVLDLILQEGLQREARAEATLGGDAVVRLTQLGGTFFKSHVSGAPPYASIEHSVRVAFPVRHHPTSFHVLTAAQDGIVTLWELRAFHSKGAPPTAEDTKSPAEDRQSDVVFELVPHGQLTLVPAFPSYSSLGASQYAREEKDKAQQREVQESLRLSAKMSDLVVRRRYSDSKPKVRDSLTGEAKRPSAAAVVSRGKKRPTDGHDEGPLRAKPRISRTFTSLSSVEKEDETVAARSAFDRFVTVLGVKRAYKSFKDSLTRIRARKQKGDLTAAERRRQKSLYTEHSHQCEMLDRINRLHGDIHGQLYRCKKDHMGVMREEPLDMHRPALAVFQHSKHIKLHPVHVLEPSDHMRHLQAKGITLPNDQRLEDVAAFLTAPSRASEFAKELDKWWQKVAARLELQEKVKPSPRSPRSPARRSPSRLSSPLPSSPRGRRSPSTFTPSSAVFSPLSPRSPAATKPPPARLHEAVMHMARPLSGRQSVSPLMLSRRMVLQWASKRKQAMGEAARGRGLSIHRGVEGHADGGETARRVTFGQDTSLLGVRRSAVGSTTGGEGLSMSFAAGAPRHSRLSVVRRQSARSPAATTHTTPGRPPSRMEQQSGGGVAPCGKEEQTERRSMFVTSMAADLVNKRVIVSLGDGHVAVYHPFRLFGRRAPSLQPTQVFRTLIDTAGQAKVSQSLDTVSTSSPPSHQPRRRDETSVSARLSMSAIPTVLHIPHAEEIPRPSQADHAAAAEVREAAGDEEKRGTGRQGRASMAVHGGKVSPEEEEENNNQTYAKPQEDPALQPFLDNVVIVGFERGRVASYRILTPQTAQTYQSRQPRPVSPSSRNKGCKQTWGPHRSSVGGRHVLTSWEELETPIIQMEEPIIRQHSLHNGAAVVAVAYRKHLGVFSAAADGSVAVVSPAFDPLWTLQLRQRDGTLFRLRSFDYSLFHDLVAVTDNRGELQLWAASTQAKIAESADPLASGPDRSSPGNSATVCLAFVGPLKHAHRTLLTVHERGVATLWNATTLDRLQSCTLPDLQSDLTNCMYDRNTGILVLFARTCTMWFMHEHDAIRTIPTTDPVAPSFATDGCPPVRIPAAINASTQIQLVAAQPTAAPSSADSSGMHAVSAPPDRHMRVRDTREMDEGERAAAGGVLPSETVSSSKCVSWRARQPEKTAVATSENLTVYPLNEQPGRGDAKVRDGTGEVLPLTIGSPTAHLAAMDVVGSGGKAVVLSVDSDGVAVVWDMLTGVPTVTYLLAGPTDPPITTVLCPPESSVFFVGDISGGIKAFSVFSGRCLRSFQLPALKSSTIQPPSSKALDTSSPLKRRTTRSVTSGSSGGRETDVGGDRDRQKGQTPQESGFVAVASITCSTSLQSTDSPWGFCVGCKDGSVIFCPSQWLEAEGVQPSSLKPCKTLRAHSATVSAVHSLKACVISGDTNNQLVVWQALSAPQPVQHISLASSLSSLASGGKDRSPAMATLFASAMEKAASPTKTRPTEAPSRRSTRAPSLAPGQGGRTKRFASLSRMALLPSSADEQAQMPLPCVTCEVTGDEIPLEHEIADIFAFAPVKATTLSPSLEPGAEHATKGPPSLARDKTPERVSRLSDESSPRSSQGRSSVIPHFDSPLSLLKKGMAAGGRDSRFSFMSFTKAVAECQRGRVPVPSSRRATERPMLSIVPEDTQRQDKDKVGEKVSLTATERLMLQAKTMQTDDHASSRKSSRVSVTIGQQHHGEHAFDMVRRFVGGQQLPGASGDKGGRGATFPGELCCVVLWRCGSLGVVKTGVTANTATADGASGRAGVVWRRTCCCPPQSLWAWDALTSTVLIVGLKGQASLWKGPEPQMARERSFQLPPPPCSPPLPQHAADAGQKRLLPVSGFAAGAKAQPSEEASLSSSYVAMSVVHIKRTRLFGVGYSNGWVQVVNSHGEVIAVVGAPPGTPVAERHKWPPESFMKDYLQRRGNQLWRAALQFRLKSGSSFSLGKRLAEVVSEAKIKRQEDGRRAREMKERRKLKRLSQAAQDKEASFAQPTTARPQPALPPPPPVMPQSLRDKNGRRRLSTAPSVGTVISAARRESKKRHLTTSIVAKIAKIAQASLGDEAVSRKGSRSGSRAGSRRGSISRAASMASVSSGSSDGDR</sequence>
<feature type="region of interest" description="Disordered" evidence="1">
    <location>
        <begin position="871"/>
        <end position="913"/>
    </location>
</feature>
<keyword evidence="3" id="KW-1185">Reference proteome</keyword>
<dbReference type="Proteomes" id="UP000041254">
    <property type="component" value="Unassembled WGS sequence"/>
</dbReference>
<dbReference type="SMART" id="SM00320">
    <property type="entry name" value="WD40"/>
    <property type="match status" value="6"/>
</dbReference>
<dbReference type="InterPro" id="IPR036322">
    <property type="entry name" value="WD40_repeat_dom_sf"/>
</dbReference>
<dbReference type="EMBL" id="CDMY01000294">
    <property type="protein sequence ID" value="CEM00037.1"/>
    <property type="molecule type" value="Genomic_DNA"/>
</dbReference>
<feature type="compositionally biased region" description="Basic and acidic residues" evidence="1">
    <location>
        <begin position="466"/>
        <end position="484"/>
    </location>
</feature>
<feature type="region of interest" description="Disordered" evidence="1">
    <location>
        <begin position="1110"/>
        <end position="1139"/>
    </location>
</feature>
<feature type="region of interest" description="Disordered" evidence="1">
    <location>
        <begin position="701"/>
        <end position="760"/>
    </location>
</feature>
<feature type="region of interest" description="Disordered" evidence="1">
    <location>
        <begin position="1590"/>
        <end position="1639"/>
    </location>
</feature>
<accession>A0A0G4ERK2</accession>
<evidence type="ECO:0000256" key="1">
    <source>
        <dbReference type="SAM" id="MobiDB-lite"/>
    </source>
</evidence>
<dbReference type="Gene3D" id="2.130.10.10">
    <property type="entry name" value="YVTN repeat-like/Quinoprotein amine dehydrogenase"/>
    <property type="match status" value="1"/>
</dbReference>
<feature type="compositionally biased region" description="Basic and acidic residues" evidence="1">
    <location>
        <begin position="497"/>
        <end position="507"/>
    </location>
</feature>
<dbReference type="VEuPathDB" id="CryptoDB:Vbra_5356"/>
<feature type="region of interest" description="Disordered" evidence="1">
    <location>
        <begin position="971"/>
        <end position="999"/>
    </location>
</feature>
<feature type="compositionally biased region" description="Low complexity" evidence="1">
    <location>
        <begin position="2385"/>
        <end position="2415"/>
    </location>
</feature>
<feature type="compositionally biased region" description="Pro residues" evidence="1">
    <location>
        <begin position="2314"/>
        <end position="2323"/>
    </location>
</feature>
<evidence type="ECO:0000313" key="2">
    <source>
        <dbReference type="EMBL" id="CEM00037.1"/>
    </source>
</evidence>
<feature type="region of interest" description="Disordered" evidence="1">
    <location>
        <begin position="1"/>
        <end position="150"/>
    </location>
</feature>
<feature type="region of interest" description="Disordered" evidence="1">
    <location>
        <begin position="1014"/>
        <end position="1080"/>
    </location>
</feature>
<feature type="region of interest" description="Disordered" evidence="1">
    <location>
        <begin position="2274"/>
        <end position="2343"/>
    </location>
</feature>
<feature type="compositionally biased region" description="Basic and acidic residues" evidence="1">
    <location>
        <begin position="2274"/>
        <end position="2286"/>
    </location>
</feature>
<feature type="region of interest" description="Disordered" evidence="1">
    <location>
        <begin position="1765"/>
        <end position="1800"/>
    </location>
</feature>
<feature type="compositionally biased region" description="Low complexity" evidence="1">
    <location>
        <begin position="1"/>
        <end position="16"/>
    </location>
</feature>
<gene>
    <name evidence="2" type="ORF">Vbra_5356</name>
</gene>
<feature type="compositionally biased region" description="Low complexity" evidence="1">
    <location>
        <begin position="1114"/>
        <end position="1126"/>
    </location>
</feature>
<dbReference type="SUPFAM" id="SSF50998">
    <property type="entry name" value="Quinoprotein alcohol dehydrogenase-like"/>
    <property type="match status" value="1"/>
</dbReference>
<feature type="compositionally biased region" description="Polar residues" evidence="1">
    <location>
        <begin position="972"/>
        <end position="986"/>
    </location>
</feature>
<dbReference type="SUPFAM" id="SSF50978">
    <property type="entry name" value="WD40 repeat-like"/>
    <property type="match status" value="1"/>
</dbReference>
<dbReference type="InterPro" id="IPR001680">
    <property type="entry name" value="WD40_rpt"/>
</dbReference>
<dbReference type="InterPro" id="IPR011047">
    <property type="entry name" value="Quinoprotein_ADH-like_sf"/>
</dbReference>
<organism evidence="2 3">
    <name type="scientific">Vitrella brassicaformis (strain CCMP3155)</name>
    <dbReference type="NCBI Taxonomy" id="1169540"/>
    <lineage>
        <taxon>Eukaryota</taxon>
        <taxon>Sar</taxon>
        <taxon>Alveolata</taxon>
        <taxon>Colpodellida</taxon>
        <taxon>Vitrellaceae</taxon>
        <taxon>Vitrella</taxon>
    </lineage>
</organism>
<feature type="region of interest" description="Disordered" evidence="1">
    <location>
        <begin position="466"/>
        <end position="512"/>
    </location>
</feature>
<feature type="compositionally biased region" description="Basic and acidic residues" evidence="1">
    <location>
        <begin position="1032"/>
        <end position="1044"/>
    </location>
</feature>
<feature type="region of interest" description="Disordered" evidence="1">
    <location>
        <begin position="1855"/>
        <end position="1904"/>
    </location>
</feature>
<feature type="compositionally biased region" description="Polar residues" evidence="1">
    <location>
        <begin position="140"/>
        <end position="150"/>
    </location>
</feature>
<name>A0A0G4ERK2_VITBC</name>
<evidence type="ECO:0000313" key="3">
    <source>
        <dbReference type="Proteomes" id="UP000041254"/>
    </source>
</evidence>
<feature type="compositionally biased region" description="Polar residues" evidence="1">
    <location>
        <begin position="876"/>
        <end position="886"/>
    </location>
</feature>